<dbReference type="SUPFAM" id="SSF54534">
    <property type="entry name" value="FKBP-like"/>
    <property type="match status" value="2"/>
</dbReference>
<dbReference type="EMBL" id="ACHB01000041">
    <property type="protein sequence ID" value="EEI92688.1"/>
    <property type="molecule type" value="Genomic_DNA"/>
</dbReference>
<dbReference type="PANTHER" id="PTHR47245:SF2">
    <property type="entry name" value="PEPTIDYL-PROLYL CIS-TRANS ISOMERASE HP_0175-RELATED"/>
    <property type="match status" value="1"/>
</dbReference>
<dbReference type="SUPFAM" id="SSF109998">
    <property type="entry name" value="Triger factor/SurA peptide-binding domain-like"/>
    <property type="match status" value="1"/>
</dbReference>
<keyword evidence="2" id="KW-0732">Signal</keyword>
<evidence type="ECO:0000259" key="3">
    <source>
        <dbReference type="PROSITE" id="PS50198"/>
    </source>
</evidence>
<name>C2FWS4_SPHSI</name>
<evidence type="ECO:0000256" key="2">
    <source>
        <dbReference type="SAM" id="SignalP"/>
    </source>
</evidence>
<dbReference type="Pfam" id="PF00639">
    <property type="entry name" value="Rotamase"/>
    <property type="match status" value="2"/>
</dbReference>
<dbReference type="RefSeq" id="WP_003011305.1">
    <property type="nucleotide sequence ID" value="NZ_GG668634.1"/>
</dbReference>
<evidence type="ECO:0000313" key="5">
    <source>
        <dbReference type="Proteomes" id="UP000006241"/>
    </source>
</evidence>
<gene>
    <name evidence="4" type="ORF">HMPREF0765_1780</name>
</gene>
<dbReference type="Gene3D" id="1.10.4030.10">
    <property type="entry name" value="Porin chaperone SurA, peptide-binding domain"/>
    <property type="match status" value="1"/>
</dbReference>
<feature type="domain" description="PpiC" evidence="3">
    <location>
        <begin position="274"/>
        <end position="367"/>
    </location>
</feature>
<feature type="signal peptide" evidence="2">
    <location>
        <begin position="1"/>
        <end position="21"/>
    </location>
</feature>
<proteinExistence type="predicted"/>
<organism evidence="4 5">
    <name type="scientific">Sphingobacterium spiritivorum ATCC 33300</name>
    <dbReference type="NCBI Taxonomy" id="525372"/>
    <lineage>
        <taxon>Bacteria</taxon>
        <taxon>Pseudomonadati</taxon>
        <taxon>Bacteroidota</taxon>
        <taxon>Sphingobacteriia</taxon>
        <taxon>Sphingobacteriales</taxon>
        <taxon>Sphingobacteriaceae</taxon>
        <taxon>Sphingobacterium</taxon>
    </lineage>
</organism>
<dbReference type="PROSITE" id="PS50198">
    <property type="entry name" value="PPIC_PPIASE_2"/>
    <property type="match status" value="2"/>
</dbReference>
<dbReference type="InterPro" id="IPR000297">
    <property type="entry name" value="PPIase_PpiC"/>
</dbReference>
<dbReference type="HOGENOM" id="CLU_034646_13_0_10"/>
<evidence type="ECO:0000256" key="1">
    <source>
        <dbReference type="PROSITE-ProRule" id="PRU00278"/>
    </source>
</evidence>
<dbReference type="InterPro" id="IPR050245">
    <property type="entry name" value="PrsA_foldase"/>
</dbReference>
<dbReference type="AlphaFoldDB" id="C2FWS4"/>
<dbReference type="PANTHER" id="PTHR47245">
    <property type="entry name" value="PEPTIDYLPROLYL ISOMERASE"/>
    <property type="match status" value="1"/>
</dbReference>
<dbReference type="InterPro" id="IPR046357">
    <property type="entry name" value="PPIase_dom_sf"/>
</dbReference>
<keyword evidence="1" id="KW-0413">Isomerase</keyword>
<feature type="domain" description="PpiC" evidence="3">
    <location>
        <begin position="176"/>
        <end position="271"/>
    </location>
</feature>
<keyword evidence="1" id="KW-0697">Rotamase</keyword>
<dbReference type="Gene3D" id="3.10.50.40">
    <property type="match status" value="2"/>
</dbReference>
<reference evidence="4 5" key="1">
    <citation type="submission" date="2009-01" db="EMBL/GenBank/DDBJ databases">
        <authorList>
            <person name="Qin X."/>
            <person name="Bachman B."/>
            <person name="Battles P."/>
            <person name="Bell A."/>
            <person name="Bess C."/>
            <person name="Bickham C."/>
            <person name="Chaboub L."/>
            <person name="Chen D."/>
            <person name="Coyle M."/>
            <person name="Deiros D.R."/>
            <person name="Dinh H."/>
            <person name="Forbes L."/>
            <person name="Fowler G."/>
            <person name="Francisco L."/>
            <person name="Fu Q."/>
            <person name="Gubbala S."/>
            <person name="Hale W."/>
            <person name="Han Y."/>
            <person name="Hemphill L."/>
            <person name="Highlander S.K."/>
            <person name="Hirani K."/>
            <person name="Hogues M."/>
            <person name="Jackson L."/>
            <person name="Jakkamsetti A."/>
            <person name="Javaid M."/>
            <person name="Jiang H."/>
            <person name="Korchina V."/>
            <person name="Kovar C."/>
            <person name="Lara F."/>
            <person name="Lee S."/>
            <person name="Mata R."/>
            <person name="Mathew T."/>
            <person name="Moen C."/>
            <person name="Morales K."/>
            <person name="Munidasa M."/>
            <person name="Nazareth L."/>
            <person name="Ngo R."/>
            <person name="Nguyen L."/>
            <person name="Okwuonu G."/>
            <person name="Ongeri F."/>
            <person name="Patil S."/>
            <person name="Petrosino J."/>
            <person name="Pham C."/>
            <person name="Pham P."/>
            <person name="Pu L.-L."/>
            <person name="Puazo M."/>
            <person name="Raj R."/>
            <person name="Reid J."/>
            <person name="Rouhana J."/>
            <person name="Saada N."/>
            <person name="Shang Y."/>
            <person name="Simmons D."/>
            <person name="Thornton R."/>
            <person name="Warren J."/>
            <person name="Weissenberger G."/>
            <person name="Zhang J."/>
            <person name="Zhang L."/>
            <person name="Zhou C."/>
            <person name="Zhu D."/>
            <person name="Muzny D."/>
            <person name="Worley K."/>
            <person name="Gibbs R."/>
        </authorList>
    </citation>
    <scope>NUCLEOTIDE SEQUENCE [LARGE SCALE GENOMIC DNA]</scope>
    <source>
        <strain evidence="4 5">ATCC 33300</strain>
    </source>
</reference>
<dbReference type="InterPro" id="IPR027304">
    <property type="entry name" value="Trigger_fact/SurA_dom_sf"/>
</dbReference>
<protein>
    <submittedName>
        <fullName evidence="4">PPIC-type PPIASE domain protein</fullName>
    </submittedName>
</protein>
<evidence type="ECO:0000313" key="4">
    <source>
        <dbReference type="EMBL" id="EEI92688.1"/>
    </source>
</evidence>
<feature type="chain" id="PRO_5007911338" evidence="2">
    <location>
        <begin position="22"/>
        <end position="458"/>
    </location>
</feature>
<dbReference type="GO" id="GO:0003755">
    <property type="term" value="F:peptidyl-prolyl cis-trans isomerase activity"/>
    <property type="evidence" value="ECO:0007669"/>
    <property type="project" value="UniProtKB-KW"/>
</dbReference>
<dbReference type="Pfam" id="PF13624">
    <property type="entry name" value="SurA_N_3"/>
    <property type="match status" value="1"/>
</dbReference>
<comment type="caution">
    <text evidence="4">The sequence shown here is derived from an EMBL/GenBank/DDBJ whole genome shotgun (WGS) entry which is preliminary data.</text>
</comment>
<dbReference type="Proteomes" id="UP000006241">
    <property type="component" value="Unassembled WGS sequence"/>
</dbReference>
<sequence length="458" mass="52074">MIKQLCVLLFCVLGSINFTFAQGKIVDRVVATVGANIILQSDIDMQYSQNLAQGMSPNEDFKCYILQQLLTQKLLAQQAVLDSIEVSESEVDDNLNNRLNVMTRQAGGKERLESFLNRSLLQYKEEMRTSVAEQLKAQKMQQNIVQKIDVTPLEVKRYFEGLNKDSLPYFDTEVEIGEIVMYPVLTKEEKEASRKRAEDLRKQIVDGSDFGTIARLYSEDKGSAVAGGDLGFSTRDNYVKEFSAVAFKLKPGEISQVFETEYGFHFLQVLERRGEEVRARHILVSIKPTNASLERTKVKMDSLYQKLINKKIDFYNAATQYSDNKETKFNGGMVTDQNRSTLIPVNKLEASVFTAIDPLKAGEYSQPTLFQEEGPAGKSGYRISFLKTRIPPHKANLDQDFSKIKEAASEDKTRRKLSEWFESRRTNTFIAINDDFHKCDDLKIWIKPIENASANIAK</sequence>
<accession>C2FWS4</accession>